<reference evidence="2 3" key="1">
    <citation type="journal article" date="2011" name="Stand. Genomic Sci.">
        <title>Non-contiguous finished genome sequence and contextual data of the filamentous soil bacterium Ktedonobacter racemifer type strain (SOSP1-21).</title>
        <authorList>
            <person name="Chang Y.J."/>
            <person name="Land M."/>
            <person name="Hauser L."/>
            <person name="Chertkov O."/>
            <person name="Del Rio T.G."/>
            <person name="Nolan M."/>
            <person name="Copeland A."/>
            <person name="Tice H."/>
            <person name="Cheng J.F."/>
            <person name="Lucas S."/>
            <person name="Han C."/>
            <person name="Goodwin L."/>
            <person name="Pitluck S."/>
            <person name="Ivanova N."/>
            <person name="Ovchinikova G."/>
            <person name="Pati A."/>
            <person name="Chen A."/>
            <person name="Palaniappan K."/>
            <person name="Mavromatis K."/>
            <person name="Liolios K."/>
            <person name="Brettin T."/>
            <person name="Fiebig A."/>
            <person name="Rohde M."/>
            <person name="Abt B."/>
            <person name="Goker M."/>
            <person name="Detter J.C."/>
            <person name="Woyke T."/>
            <person name="Bristow J."/>
            <person name="Eisen J.A."/>
            <person name="Markowitz V."/>
            <person name="Hugenholtz P."/>
            <person name="Kyrpides N.C."/>
            <person name="Klenk H.P."/>
            <person name="Lapidus A."/>
        </authorList>
    </citation>
    <scope>NUCLEOTIDE SEQUENCE [LARGE SCALE GENOMIC DNA]</scope>
    <source>
        <strain evidence="3">DSM 44963</strain>
    </source>
</reference>
<protein>
    <submittedName>
        <fullName evidence="2">Uncharacterized protein</fullName>
    </submittedName>
</protein>
<feature type="region of interest" description="Disordered" evidence="1">
    <location>
        <begin position="214"/>
        <end position="242"/>
    </location>
</feature>
<feature type="compositionally biased region" description="Polar residues" evidence="1">
    <location>
        <begin position="214"/>
        <end position="241"/>
    </location>
</feature>
<dbReference type="EMBL" id="ADVG01000005">
    <property type="protein sequence ID" value="EFH80522.1"/>
    <property type="molecule type" value="Genomic_DNA"/>
</dbReference>
<dbReference type="AlphaFoldDB" id="D6U6B1"/>
<evidence type="ECO:0000313" key="2">
    <source>
        <dbReference type="EMBL" id="EFH80522.1"/>
    </source>
</evidence>
<evidence type="ECO:0000313" key="3">
    <source>
        <dbReference type="Proteomes" id="UP000004508"/>
    </source>
</evidence>
<keyword evidence="3" id="KW-1185">Reference proteome</keyword>
<feature type="region of interest" description="Disordered" evidence="1">
    <location>
        <begin position="111"/>
        <end position="132"/>
    </location>
</feature>
<comment type="caution">
    <text evidence="2">The sequence shown here is derived from an EMBL/GenBank/DDBJ whole genome shotgun (WGS) entry which is preliminary data.</text>
</comment>
<gene>
    <name evidence="2" type="ORF">Krac_1132</name>
</gene>
<name>D6U6B1_KTERA</name>
<dbReference type="InParanoid" id="D6U6B1"/>
<dbReference type="Proteomes" id="UP000004508">
    <property type="component" value="Unassembled WGS sequence"/>
</dbReference>
<proteinExistence type="predicted"/>
<organism evidence="2 3">
    <name type="scientific">Ktedonobacter racemifer DSM 44963</name>
    <dbReference type="NCBI Taxonomy" id="485913"/>
    <lineage>
        <taxon>Bacteria</taxon>
        <taxon>Bacillati</taxon>
        <taxon>Chloroflexota</taxon>
        <taxon>Ktedonobacteria</taxon>
        <taxon>Ktedonobacterales</taxon>
        <taxon>Ktedonobacteraceae</taxon>
        <taxon>Ktedonobacter</taxon>
    </lineage>
</organism>
<accession>D6U6B1</accession>
<feature type="region of interest" description="Disordered" evidence="1">
    <location>
        <begin position="1"/>
        <end position="20"/>
    </location>
</feature>
<feature type="compositionally biased region" description="Basic and acidic residues" evidence="1">
    <location>
        <begin position="1"/>
        <end position="11"/>
    </location>
</feature>
<evidence type="ECO:0000256" key="1">
    <source>
        <dbReference type="SAM" id="MobiDB-lite"/>
    </source>
</evidence>
<feature type="compositionally biased region" description="Low complexity" evidence="1">
    <location>
        <begin position="119"/>
        <end position="132"/>
    </location>
</feature>
<dbReference type="RefSeq" id="WP_007923158.1">
    <property type="nucleotide sequence ID" value="NZ_ADVG01000005.1"/>
</dbReference>
<sequence length="419" mass="46216">MWLLEEKDHNHSQQGDPGQLSQERTLLRLDGQYGNGVVLSDVAGFSFVTRGKDYHLLDHPLIQARLHLPPDQFQQRPESQMERSLYDCPQIPVGSEGIPCRVIVATHPAGKKKSPMGVTRAESSTNSSSRISHSTRSRLLTLLSCICIVGLSSPYSQTKIESKTPDRWCSHSAWGQEAWQTVAQWVWNLRLELGHQVEPTPLRITEFTPALPEQNAQAATRPTSSAPTSGYSSPTTATSFKTGRFTGADFPLQLDGTLRCPAGQSLVAHEQRREADGSLRVVYGASIGSCRPCPLREQCQWNGSATAKPRQVSILLHPLVVGSAPLLWKDWSRRVHRRACIQLLRQQHIQVELEPPARVHLTVPSAPLSRAERAHARLSWVQRLACNGRPSTACTITLRLFGVPTAFAASLGLESHIGA</sequence>